<dbReference type="InterPro" id="IPR052093">
    <property type="entry name" value="HR_Repair_Mediator"/>
</dbReference>
<dbReference type="Proteomes" id="UP000502823">
    <property type="component" value="Unassembled WGS sequence"/>
</dbReference>
<dbReference type="GO" id="GO:0007131">
    <property type="term" value="P:reciprocal meiotic recombination"/>
    <property type="evidence" value="ECO:0007669"/>
    <property type="project" value="TreeGrafter"/>
</dbReference>
<evidence type="ECO:0000256" key="1">
    <source>
        <dbReference type="ARBA" id="ARBA00004123"/>
    </source>
</evidence>
<accession>A0A6L2PJE5</accession>
<dbReference type="GO" id="GO:0140664">
    <property type="term" value="F:ATP-dependent DNA damage sensor activity"/>
    <property type="evidence" value="ECO:0007669"/>
    <property type="project" value="InterPro"/>
</dbReference>
<sequence length="373" mass="41244">MLRSVASLPLPGSVQARLRNQGFVYCEDLCSEKGYDSEGEKVMKQLGIDERLASLTYVPPTKSALDVWHDECLSPRIVTFSKAVDDMLDGGIAVGEITELCGAPGSGKTQISLQMCVDVQIPRSFGGLSGEALFIDTESGFTPDRLKEIAEACVDHCQLVALHQNEQDMGQQIEKFTVDTIMQGLYYTATHDYVELVAAIYSIKEFLQQKRQVRLVVVDSVAFPFRSGILNSLQRTRALCDIMQELKMVAMRYNVAVLVTNQLTTKVGPANESRLVPALGDSFGHYSSQRLMLGCLQRECYAAVLFKSVRRKQSSAKFQKEASSMKQADLRVMVKRAFKSVCTSTIVVFPNPLCPIPSTLSAVKTPEDTEEDL</sequence>
<evidence type="ECO:0000256" key="2">
    <source>
        <dbReference type="ARBA" id="ARBA00022741"/>
    </source>
</evidence>
<comment type="subcellular location">
    <subcellularLocation>
        <location evidence="1">Nucleus</location>
    </subcellularLocation>
</comment>
<dbReference type="OrthoDB" id="5957327at2759"/>
<dbReference type="GO" id="GO:0008821">
    <property type="term" value="F:crossover junction DNA endonuclease activity"/>
    <property type="evidence" value="ECO:0007669"/>
    <property type="project" value="TreeGrafter"/>
</dbReference>
<name>A0A6L2PJE5_COPFO</name>
<dbReference type="GO" id="GO:0033063">
    <property type="term" value="C:Rad51B-Rad51C-Rad51D-XRCC2 complex"/>
    <property type="evidence" value="ECO:0007669"/>
    <property type="project" value="TreeGrafter"/>
</dbReference>
<dbReference type="CDD" id="cd19492">
    <property type="entry name" value="Rad51C"/>
    <property type="match status" value="1"/>
</dbReference>
<dbReference type="FunCoup" id="A0A6L2PJE5">
    <property type="interactions" value="314"/>
</dbReference>
<evidence type="ECO:0000313" key="9">
    <source>
        <dbReference type="EMBL" id="GFG32506.1"/>
    </source>
</evidence>
<dbReference type="AlphaFoldDB" id="A0A6L2PJE5"/>
<evidence type="ECO:0000259" key="8">
    <source>
        <dbReference type="PROSITE" id="PS50162"/>
    </source>
</evidence>
<dbReference type="GO" id="GO:0005657">
    <property type="term" value="C:replication fork"/>
    <property type="evidence" value="ECO:0007669"/>
    <property type="project" value="TreeGrafter"/>
</dbReference>
<keyword evidence="10" id="KW-1185">Reference proteome</keyword>
<dbReference type="InterPro" id="IPR027417">
    <property type="entry name" value="P-loop_NTPase"/>
</dbReference>
<dbReference type="InterPro" id="IPR020588">
    <property type="entry name" value="RecA_ATP-bd"/>
</dbReference>
<comment type="caution">
    <text evidence="9">The sequence shown here is derived from an EMBL/GenBank/DDBJ whole genome shotgun (WGS) entry which is preliminary data.</text>
</comment>
<dbReference type="PROSITE" id="PS50162">
    <property type="entry name" value="RECA_2"/>
    <property type="match status" value="1"/>
</dbReference>
<evidence type="ECO:0000313" key="10">
    <source>
        <dbReference type="Proteomes" id="UP000502823"/>
    </source>
</evidence>
<evidence type="ECO:0000256" key="7">
    <source>
        <dbReference type="ARBA" id="ARBA00040674"/>
    </source>
</evidence>
<gene>
    <name evidence="9" type="ORF">Cfor_04334</name>
</gene>
<dbReference type="EMBL" id="BLKM01000369">
    <property type="protein sequence ID" value="GFG32506.1"/>
    <property type="molecule type" value="Genomic_DNA"/>
</dbReference>
<dbReference type="InParanoid" id="A0A6L2PJE5"/>
<dbReference type="GO" id="GO:0000707">
    <property type="term" value="P:meiotic DNA recombinase assembly"/>
    <property type="evidence" value="ECO:0007669"/>
    <property type="project" value="TreeGrafter"/>
</dbReference>
<dbReference type="GO" id="GO:0005524">
    <property type="term" value="F:ATP binding"/>
    <property type="evidence" value="ECO:0007669"/>
    <property type="project" value="UniProtKB-KW"/>
</dbReference>
<dbReference type="Gene3D" id="3.40.50.300">
    <property type="entry name" value="P-loop containing nucleotide triphosphate hydrolases"/>
    <property type="match status" value="1"/>
</dbReference>
<dbReference type="GO" id="GO:0000400">
    <property type="term" value="F:four-way junction DNA binding"/>
    <property type="evidence" value="ECO:0007669"/>
    <property type="project" value="TreeGrafter"/>
</dbReference>
<keyword evidence="5" id="KW-0234">DNA repair</keyword>
<dbReference type="InterPro" id="IPR013632">
    <property type="entry name" value="Rad51_C"/>
</dbReference>
<protein>
    <recommendedName>
        <fullName evidence="7">DNA repair protein RAD51 homolog 3</fullName>
    </recommendedName>
</protein>
<dbReference type="Pfam" id="PF08423">
    <property type="entry name" value="Rad51"/>
    <property type="match status" value="1"/>
</dbReference>
<keyword evidence="6" id="KW-0539">Nucleus</keyword>
<dbReference type="PANTHER" id="PTHR46239">
    <property type="entry name" value="DNA REPAIR PROTEIN RAD51 HOMOLOG 3 RAD51C"/>
    <property type="match status" value="1"/>
</dbReference>
<evidence type="ECO:0000256" key="4">
    <source>
        <dbReference type="ARBA" id="ARBA00022840"/>
    </source>
</evidence>
<dbReference type="PANTHER" id="PTHR46239:SF1">
    <property type="entry name" value="DNA REPAIR PROTEIN RAD51 HOMOLOG 3"/>
    <property type="match status" value="1"/>
</dbReference>
<keyword evidence="3" id="KW-0227">DNA damage</keyword>
<feature type="domain" description="RecA family profile 1" evidence="8">
    <location>
        <begin position="73"/>
        <end position="263"/>
    </location>
</feature>
<keyword evidence="4" id="KW-0067">ATP-binding</keyword>
<dbReference type="SUPFAM" id="SSF52540">
    <property type="entry name" value="P-loop containing nucleoside triphosphate hydrolases"/>
    <property type="match status" value="1"/>
</dbReference>
<evidence type="ECO:0000256" key="5">
    <source>
        <dbReference type="ARBA" id="ARBA00023204"/>
    </source>
</evidence>
<organism evidence="9 10">
    <name type="scientific">Coptotermes formosanus</name>
    <name type="common">Formosan subterranean termite</name>
    <dbReference type="NCBI Taxonomy" id="36987"/>
    <lineage>
        <taxon>Eukaryota</taxon>
        <taxon>Metazoa</taxon>
        <taxon>Ecdysozoa</taxon>
        <taxon>Arthropoda</taxon>
        <taxon>Hexapoda</taxon>
        <taxon>Insecta</taxon>
        <taxon>Pterygota</taxon>
        <taxon>Neoptera</taxon>
        <taxon>Polyneoptera</taxon>
        <taxon>Dictyoptera</taxon>
        <taxon>Blattodea</taxon>
        <taxon>Blattoidea</taxon>
        <taxon>Termitoidae</taxon>
        <taxon>Rhinotermitidae</taxon>
        <taxon>Coptotermes</taxon>
    </lineage>
</organism>
<evidence type="ECO:0000256" key="6">
    <source>
        <dbReference type="ARBA" id="ARBA00023242"/>
    </source>
</evidence>
<evidence type="ECO:0000256" key="3">
    <source>
        <dbReference type="ARBA" id="ARBA00022763"/>
    </source>
</evidence>
<keyword evidence="2" id="KW-0547">Nucleotide-binding</keyword>
<dbReference type="GO" id="GO:0033065">
    <property type="term" value="C:Rad51C-XRCC3 complex"/>
    <property type="evidence" value="ECO:0007669"/>
    <property type="project" value="TreeGrafter"/>
</dbReference>
<reference evidence="10" key="1">
    <citation type="submission" date="2020-01" db="EMBL/GenBank/DDBJ databases">
        <title>Draft genome sequence of the Termite Coptotermes fromosanus.</title>
        <authorList>
            <person name="Itakura S."/>
            <person name="Yosikawa Y."/>
            <person name="Umezawa K."/>
        </authorList>
    </citation>
    <scope>NUCLEOTIDE SEQUENCE [LARGE SCALE GENOMIC DNA]</scope>
</reference>
<proteinExistence type="predicted"/>